<sequence>MPQLASNYIPKNITVFLHSENGILGLGPYPRLFEVDPDLINAGKEAITVIPGSSYFDSAESFAMVRGGHLDMTMLGALEVSKFGDLANWMIPRREADRQKISLKLMAREEVKVFFEGVKFIDQELLKHVSRALKDIKTQTRNPDYRRKVTRFPNEEMQKPDSNESVEEECNDQAGSVQIQ</sequence>
<dbReference type="GO" id="GO:0005739">
    <property type="term" value="C:mitochondrion"/>
    <property type="evidence" value="ECO:0007669"/>
    <property type="project" value="TreeGrafter"/>
</dbReference>
<dbReference type="PROSITE" id="PS01274">
    <property type="entry name" value="COA_TRANSF_2"/>
    <property type="match status" value="1"/>
</dbReference>
<dbReference type="InterPro" id="IPR004165">
    <property type="entry name" value="CoA_trans_fam_I"/>
</dbReference>
<evidence type="ECO:0000313" key="2">
    <source>
        <dbReference type="EMBL" id="KAK9871791.1"/>
    </source>
</evidence>
<dbReference type="AlphaFoldDB" id="A0AAW1TUH6"/>
<dbReference type="SMART" id="SM00882">
    <property type="entry name" value="CoA_trans"/>
    <property type="match status" value="1"/>
</dbReference>
<dbReference type="PANTHER" id="PTHR13707:SF23">
    <property type="entry name" value="SUCCINYL-COA:3-KETOACID-COENZYME A TRANSFERASE"/>
    <property type="match status" value="1"/>
</dbReference>
<evidence type="ECO:0000313" key="3">
    <source>
        <dbReference type="Proteomes" id="UP001431783"/>
    </source>
</evidence>
<organism evidence="2 3">
    <name type="scientific">Henosepilachna vigintioctopunctata</name>
    <dbReference type="NCBI Taxonomy" id="420089"/>
    <lineage>
        <taxon>Eukaryota</taxon>
        <taxon>Metazoa</taxon>
        <taxon>Ecdysozoa</taxon>
        <taxon>Arthropoda</taxon>
        <taxon>Hexapoda</taxon>
        <taxon>Insecta</taxon>
        <taxon>Pterygota</taxon>
        <taxon>Neoptera</taxon>
        <taxon>Endopterygota</taxon>
        <taxon>Coleoptera</taxon>
        <taxon>Polyphaga</taxon>
        <taxon>Cucujiformia</taxon>
        <taxon>Coccinelloidea</taxon>
        <taxon>Coccinellidae</taxon>
        <taxon>Epilachninae</taxon>
        <taxon>Epilachnini</taxon>
        <taxon>Henosepilachna</taxon>
    </lineage>
</organism>
<accession>A0AAW1TUH6</accession>
<dbReference type="PANTHER" id="PTHR13707">
    <property type="entry name" value="KETOACID-COENZYME A TRANSFERASE"/>
    <property type="match status" value="1"/>
</dbReference>
<dbReference type="Gene3D" id="3.40.1080.10">
    <property type="entry name" value="Glutaconate Coenzyme A-transferase"/>
    <property type="match status" value="1"/>
</dbReference>
<comment type="caution">
    <text evidence="2">The sequence shown here is derived from an EMBL/GenBank/DDBJ whole genome shotgun (WGS) entry which is preliminary data.</text>
</comment>
<dbReference type="InterPro" id="IPR037171">
    <property type="entry name" value="NagB/RpiA_transferase-like"/>
</dbReference>
<dbReference type="GO" id="GO:0008260">
    <property type="term" value="F:succinyl-CoA:3-oxo-acid CoA-transferase activity"/>
    <property type="evidence" value="ECO:0007669"/>
    <property type="project" value="TreeGrafter"/>
</dbReference>
<protein>
    <submittedName>
        <fullName evidence="2">Uncharacterized protein</fullName>
    </submittedName>
</protein>
<evidence type="ECO:0000256" key="1">
    <source>
        <dbReference type="SAM" id="MobiDB-lite"/>
    </source>
</evidence>
<dbReference type="Proteomes" id="UP001431783">
    <property type="component" value="Unassembled WGS sequence"/>
</dbReference>
<feature type="compositionally biased region" description="Basic and acidic residues" evidence="1">
    <location>
        <begin position="144"/>
        <end position="162"/>
    </location>
</feature>
<feature type="region of interest" description="Disordered" evidence="1">
    <location>
        <begin position="144"/>
        <end position="180"/>
    </location>
</feature>
<dbReference type="SUPFAM" id="SSF100950">
    <property type="entry name" value="NagB/RpiA/CoA transferase-like"/>
    <property type="match status" value="1"/>
</dbReference>
<dbReference type="InterPro" id="IPR004164">
    <property type="entry name" value="CoA_transf_AS"/>
</dbReference>
<dbReference type="EMBL" id="JARQZJ010000007">
    <property type="protein sequence ID" value="KAK9871791.1"/>
    <property type="molecule type" value="Genomic_DNA"/>
</dbReference>
<name>A0AAW1TUH6_9CUCU</name>
<gene>
    <name evidence="2" type="ORF">WA026_014247</name>
</gene>
<proteinExistence type="predicted"/>
<dbReference type="Pfam" id="PF01144">
    <property type="entry name" value="CoA_trans"/>
    <property type="match status" value="1"/>
</dbReference>
<keyword evidence="3" id="KW-1185">Reference proteome</keyword>
<reference evidence="2 3" key="1">
    <citation type="submission" date="2023-03" db="EMBL/GenBank/DDBJ databases">
        <title>Genome insight into feeding habits of ladybird beetles.</title>
        <authorList>
            <person name="Li H.-S."/>
            <person name="Huang Y.-H."/>
            <person name="Pang H."/>
        </authorList>
    </citation>
    <scope>NUCLEOTIDE SEQUENCE [LARGE SCALE GENOMIC DNA]</scope>
    <source>
        <strain evidence="2">SYSU_2023b</strain>
        <tissue evidence="2">Whole body</tissue>
    </source>
</reference>